<protein>
    <recommendedName>
        <fullName evidence="6">GrpE protein</fullName>
    </recommendedName>
</protein>
<feature type="compositionally biased region" description="Polar residues" evidence="2">
    <location>
        <begin position="10"/>
        <end position="35"/>
    </location>
</feature>
<feature type="compositionally biased region" description="Low complexity" evidence="2">
    <location>
        <begin position="42"/>
        <end position="59"/>
    </location>
</feature>
<name>A0ABN2YB59_9ACTN</name>
<organism evidence="4 5">
    <name type="scientific">Nocardioides bigeumensis</name>
    <dbReference type="NCBI Taxonomy" id="433657"/>
    <lineage>
        <taxon>Bacteria</taxon>
        <taxon>Bacillati</taxon>
        <taxon>Actinomycetota</taxon>
        <taxon>Actinomycetes</taxon>
        <taxon>Propionibacteriales</taxon>
        <taxon>Nocardioidaceae</taxon>
        <taxon>Nocardioides</taxon>
    </lineage>
</organism>
<feature type="region of interest" description="Disordered" evidence="2">
    <location>
        <begin position="1"/>
        <end position="71"/>
    </location>
</feature>
<feature type="compositionally biased region" description="Pro residues" evidence="2">
    <location>
        <begin position="117"/>
        <end position="141"/>
    </location>
</feature>
<keyword evidence="5" id="KW-1185">Reference proteome</keyword>
<keyword evidence="3" id="KW-1133">Transmembrane helix</keyword>
<evidence type="ECO:0000313" key="5">
    <source>
        <dbReference type="Proteomes" id="UP001500575"/>
    </source>
</evidence>
<dbReference type="SUPFAM" id="SSF51064">
    <property type="entry name" value="Head domain of nucleotide exchange factor GrpE"/>
    <property type="match status" value="1"/>
</dbReference>
<feature type="transmembrane region" description="Helical" evidence="3">
    <location>
        <begin position="79"/>
        <end position="101"/>
    </location>
</feature>
<keyword evidence="3" id="KW-0812">Transmembrane</keyword>
<keyword evidence="3" id="KW-0472">Membrane</keyword>
<comment type="caution">
    <text evidence="4">The sequence shown here is derived from an EMBL/GenBank/DDBJ whole genome shotgun (WGS) entry which is preliminary data.</text>
</comment>
<evidence type="ECO:0000256" key="3">
    <source>
        <dbReference type="SAM" id="Phobius"/>
    </source>
</evidence>
<evidence type="ECO:0000313" key="4">
    <source>
        <dbReference type="EMBL" id="GAA2124763.1"/>
    </source>
</evidence>
<reference evidence="4 5" key="1">
    <citation type="journal article" date="2019" name="Int. J. Syst. Evol. Microbiol.">
        <title>The Global Catalogue of Microorganisms (GCM) 10K type strain sequencing project: providing services to taxonomists for standard genome sequencing and annotation.</title>
        <authorList>
            <consortium name="The Broad Institute Genomics Platform"/>
            <consortium name="The Broad Institute Genome Sequencing Center for Infectious Disease"/>
            <person name="Wu L."/>
            <person name="Ma J."/>
        </authorList>
    </citation>
    <scope>NUCLEOTIDE SEQUENCE [LARGE SCALE GENOMIC DNA]</scope>
    <source>
        <strain evidence="4 5">JCM 16021</strain>
    </source>
</reference>
<dbReference type="Gene3D" id="2.30.22.10">
    <property type="entry name" value="Head domain of nucleotide exchange factor GrpE"/>
    <property type="match status" value="1"/>
</dbReference>
<keyword evidence="1" id="KW-0143">Chaperone</keyword>
<dbReference type="Pfam" id="PF01025">
    <property type="entry name" value="GrpE"/>
    <property type="match status" value="1"/>
</dbReference>
<evidence type="ECO:0008006" key="6">
    <source>
        <dbReference type="Google" id="ProtNLM"/>
    </source>
</evidence>
<dbReference type="InterPro" id="IPR009012">
    <property type="entry name" value="GrpE_head"/>
</dbReference>
<gene>
    <name evidence="4" type="ORF">GCM10009843_21750</name>
</gene>
<sequence length="242" mass="24370">MGKVAPTDCAESTASSTSPGGSLVETSSSDGSSGPTAKPSVPSTRSPTSKPAPTASTSCPSPPVDQDGPTTQDAGGLNLAWVLALGGLVLVVVLVAVLAALSARARRHEGSAAPSRPQSPSPQPSLQPPPSTPPPTAPSTPPSTTVAPVLDHGAIDELVRAWDRTTDPSQAAMIEADLGRLGVTRVSARPGEALNPSLHRVVDVTDEPGVTPGTLTDEVRPGWTTGTEVIRPADVRVRGAGS</sequence>
<dbReference type="RefSeq" id="WP_344303740.1">
    <property type="nucleotide sequence ID" value="NZ_BAAAQQ010000011.1"/>
</dbReference>
<proteinExistence type="predicted"/>
<dbReference type="Proteomes" id="UP001500575">
    <property type="component" value="Unassembled WGS sequence"/>
</dbReference>
<dbReference type="InterPro" id="IPR000740">
    <property type="entry name" value="GrpE"/>
</dbReference>
<evidence type="ECO:0000256" key="1">
    <source>
        <dbReference type="ARBA" id="ARBA00023186"/>
    </source>
</evidence>
<accession>A0ABN2YB59</accession>
<dbReference type="EMBL" id="BAAAQQ010000011">
    <property type="protein sequence ID" value="GAA2124763.1"/>
    <property type="molecule type" value="Genomic_DNA"/>
</dbReference>
<evidence type="ECO:0000256" key="2">
    <source>
        <dbReference type="SAM" id="MobiDB-lite"/>
    </source>
</evidence>
<feature type="region of interest" description="Disordered" evidence="2">
    <location>
        <begin position="109"/>
        <end position="146"/>
    </location>
</feature>